<name>A0A9X4IB82_9NEIS</name>
<dbReference type="Proteomes" id="UP001149607">
    <property type="component" value="Chromosome"/>
</dbReference>
<dbReference type="Pfam" id="PF03899">
    <property type="entry name" value="ATP-synt_I"/>
    <property type="match status" value="1"/>
</dbReference>
<evidence type="ECO:0000256" key="6">
    <source>
        <dbReference type="SAM" id="Phobius"/>
    </source>
</evidence>
<feature type="transmembrane region" description="Helical" evidence="6">
    <location>
        <begin position="61"/>
        <end position="85"/>
    </location>
</feature>
<keyword evidence="2" id="KW-1003">Cell membrane</keyword>
<gene>
    <name evidence="7" type="ORF">ORY91_001552</name>
    <name evidence="8" type="ORF">V9W64_05420</name>
</gene>
<evidence type="ECO:0000256" key="3">
    <source>
        <dbReference type="ARBA" id="ARBA00022692"/>
    </source>
</evidence>
<evidence type="ECO:0000256" key="5">
    <source>
        <dbReference type="ARBA" id="ARBA00023136"/>
    </source>
</evidence>
<keyword evidence="9" id="KW-1185">Reference proteome</keyword>
<feature type="transmembrane region" description="Helical" evidence="6">
    <location>
        <begin position="91"/>
        <end position="110"/>
    </location>
</feature>
<sequence length="117" mass="12802">MFKILSLQAVVLSVAAAFAWLVSGGTAAVWAAVGGLCYLLPSAATVLVLKLFRNYPQYAGYAFIFGEGLRIVLALAMMVALFALYRRQIHFPAFLAGLLAVSHVVFLVFWKVKRYGK</sequence>
<feature type="transmembrane region" description="Helical" evidence="6">
    <location>
        <begin position="29"/>
        <end position="49"/>
    </location>
</feature>
<keyword evidence="5 6" id="KW-0472">Membrane</keyword>
<dbReference type="RefSeq" id="WP_274585244.1">
    <property type="nucleotide sequence ID" value="NZ_CP145811.1"/>
</dbReference>
<proteinExistence type="predicted"/>
<dbReference type="GO" id="GO:0005886">
    <property type="term" value="C:plasma membrane"/>
    <property type="evidence" value="ECO:0007669"/>
    <property type="project" value="UniProtKB-SubCell"/>
</dbReference>
<keyword evidence="4 6" id="KW-1133">Transmembrane helix</keyword>
<evidence type="ECO:0000256" key="2">
    <source>
        <dbReference type="ARBA" id="ARBA00022475"/>
    </source>
</evidence>
<dbReference type="AlphaFoldDB" id="A0A9X4IB82"/>
<evidence type="ECO:0000256" key="4">
    <source>
        <dbReference type="ARBA" id="ARBA00022989"/>
    </source>
</evidence>
<keyword evidence="3 6" id="KW-0812">Transmembrane</keyword>
<reference evidence="7" key="1">
    <citation type="submission" date="2022-10" db="EMBL/GenBank/DDBJ databases">
        <authorList>
            <person name="Boutroux M."/>
        </authorList>
    </citation>
    <scope>NUCLEOTIDE SEQUENCE</scope>
    <source>
        <strain evidence="7">51.81</strain>
    </source>
</reference>
<evidence type="ECO:0000256" key="1">
    <source>
        <dbReference type="ARBA" id="ARBA00004651"/>
    </source>
</evidence>
<dbReference type="EMBL" id="CP146598">
    <property type="protein sequence ID" value="WWY02186.1"/>
    <property type="molecule type" value="Genomic_DNA"/>
</dbReference>
<dbReference type="EMBL" id="JAPQFL010000004">
    <property type="protein sequence ID" value="MDD9328134.1"/>
    <property type="molecule type" value="Genomic_DNA"/>
</dbReference>
<evidence type="ECO:0000313" key="7">
    <source>
        <dbReference type="EMBL" id="MDD9328134.1"/>
    </source>
</evidence>
<organism evidence="7">
    <name type="scientific">Neisseria leonii</name>
    <dbReference type="NCBI Taxonomy" id="2995413"/>
    <lineage>
        <taxon>Bacteria</taxon>
        <taxon>Pseudomonadati</taxon>
        <taxon>Pseudomonadota</taxon>
        <taxon>Betaproteobacteria</taxon>
        <taxon>Neisseriales</taxon>
        <taxon>Neisseriaceae</taxon>
        <taxon>Neisseria</taxon>
    </lineage>
</organism>
<accession>A0A9X4IB82</accession>
<reference evidence="8" key="2">
    <citation type="submission" date="2024-02" db="EMBL/GenBank/DDBJ databases">
        <title>Neisseria leonii sp. nov.</title>
        <authorList>
            <person name="Boutroux M."/>
            <person name="Favre-Rochex S."/>
            <person name="Gorgette O."/>
            <person name="Touak G."/>
            <person name="Muhle E."/>
            <person name="Chesneau O."/>
            <person name="Clermont D."/>
            <person name="Rahi P."/>
        </authorList>
    </citation>
    <scope>NUCLEOTIDE SEQUENCE</scope>
    <source>
        <strain evidence="8">51.81</strain>
    </source>
</reference>
<evidence type="ECO:0000313" key="9">
    <source>
        <dbReference type="Proteomes" id="UP001149607"/>
    </source>
</evidence>
<protein>
    <submittedName>
        <fullName evidence="7">ATP synthase subunit I</fullName>
    </submittedName>
</protein>
<dbReference type="InterPro" id="IPR005598">
    <property type="entry name" value="ATP_synth_I"/>
</dbReference>
<evidence type="ECO:0000313" key="8">
    <source>
        <dbReference type="EMBL" id="WWY02186.1"/>
    </source>
</evidence>
<comment type="subcellular location">
    <subcellularLocation>
        <location evidence="1">Cell membrane</location>
        <topology evidence="1">Multi-pass membrane protein</topology>
    </subcellularLocation>
</comment>